<dbReference type="InterPro" id="IPR007568">
    <property type="entry name" value="RTA1"/>
</dbReference>
<evidence type="ECO:0000313" key="6">
    <source>
        <dbReference type="EMBL" id="KAJ5183320.1"/>
    </source>
</evidence>
<dbReference type="PANTHER" id="PTHR31465:SF35">
    <property type="entry name" value="RTA1 DOMAIN PROTEIN-RELATED"/>
    <property type="match status" value="1"/>
</dbReference>
<organism evidence="6 7">
    <name type="scientific">Penicillium capsulatum</name>
    <dbReference type="NCBI Taxonomy" id="69766"/>
    <lineage>
        <taxon>Eukaryota</taxon>
        <taxon>Fungi</taxon>
        <taxon>Dikarya</taxon>
        <taxon>Ascomycota</taxon>
        <taxon>Pezizomycotina</taxon>
        <taxon>Eurotiomycetes</taxon>
        <taxon>Eurotiomycetidae</taxon>
        <taxon>Eurotiales</taxon>
        <taxon>Aspergillaceae</taxon>
        <taxon>Penicillium</taxon>
    </lineage>
</organism>
<evidence type="ECO:0000256" key="2">
    <source>
        <dbReference type="ARBA" id="ARBA00022692"/>
    </source>
</evidence>
<sequence length="287" mass="32397">MEFTFYYYDPSAAAGAIFVVLFGLSTVLHFYQIIRTRTWFMIPFLIGGILETIGYVGRLLSALETPDFTKGPYVMQSALILIAPAFLAASIYMTLGRIIFMLDAERCSVIKLRWLTKIFVAGDVLSFLMQASGAGLMVSNSSDPSTGEHIIIGGLFVQIIFFGFFTITAVVFQARLAKSPTAQSVELNFIWRRHMLALYVSSVLILIRSVVRVVEYLQGYDGYLMKHEAFIYVFDALLMFVTMVVLQYEHPSEINCLLGRGHKFSEKMFKTRKFLPGSALETRQMEA</sequence>
<evidence type="ECO:0000256" key="3">
    <source>
        <dbReference type="ARBA" id="ARBA00022989"/>
    </source>
</evidence>
<reference evidence="6" key="1">
    <citation type="submission" date="2022-11" db="EMBL/GenBank/DDBJ databases">
        <authorList>
            <person name="Petersen C."/>
        </authorList>
    </citation>
    <scope>NUCLEOTIDE SEQUENCE</scope>
    <source>
        <strain evidence="6">IBT 21917</strain>
    </source>
</reference>
<protein>
    <recommendedName>
        <fullName evidence="8">RTA1 like protein</fullName>
    </recommendedName>
</protein>
<gene>
    <name evidence="6" type="ORF">N7492_000936</name>
</gene>
<evidence type="ECO:0008006" key="8">
    <source>
        <dbReference type="Google" id="ProtNLM"/>
    </source>
</evidence>
<keyword evidence="4 5" id="KW-0472">Membrane</keyword>
<dbReference type="PANTHER" id="PTHR31465">
    <property type="entry name" value="PROTEIN RTA1-RELATED"/>
    <property type="match status" value="1"/>
</dbReference>
<evidence type="ECO:0000256" key="5">
    <source>
        <dbReference type="SAM" id="Phobius"/>
    </source>
</evidence>
<evidence type="ECO:0000256" key="4">
    <source>
        <dbReference type="ARBA" id="ARBA00023136"/>
    </source>
</evidence>
<keyword evidence="3 5" id="KW-1133">Transmembrane helix</keyword>
<evidence type="ECO:0000256" key="1">
    <source>
        <dbReference type="ARBA" id="ARBA00004141"/>
    </source>
</evidence>
<dbReference type="GO" id="GO:0016020">
    <property type="term" value="C:membrane"/>
    <property type="evidence" value="ECO:0007669"/>
    <property type="project" value="UniProtKB-SubCell"/>
</dbReference>
<evidence type="ECO:0000313" key="7">
    <source>
        <dbReference type="Proteomes" id="UP001146351"/>
    </source>
</evidence>
<feature type="transmembrane region" description="Helical" evidence="5">
    <location>
        <begin position="38"/>
        <end position="57"/>
    </location>
</feature>
<proteinExistence type="predicted"/>
<dbReference type="Proteomes" id="UP001146351">
    <property type="component" value="Unassembled WGS sequence"/>
</dbReference>
<feature type="transmembrane region" description="Helical" evidence="5">
    <location>
        <begin position="12"/>
        <end position="31"/>
    </location>
</feature>
<dbReference type="Pfam" id="PF04479">
    <property type="entry name" value="RTA1"/>
    <property type="match status" value="1"/>
</dbReference>
<reference evidence="6" key="2">
    <citation type="journal article" date="2023" name="IMA Fungus">
        <title>Comparative genomic study of the Penicillium genus elucidates a diverse pangenome and 15 lateral gene transfer events.</title>
        <authorList>
            <person name="Petersen C."/>
            <person name="Sorensen T."/>
            <person name="Nielsen M.R."/>
            <person name="Sondergaard T.E."/>
            <person name="Sorensen J.L."/>
            <person name="Fitzpatrick D.A."/>
            <person name="Frisvad J.C."/>
            <person name="Nielsen K.L."/>
        </authorList>
    </citation>
    <scope>NUCLEOTIDE SEQUENCE</scope>
    <source>
        <strain evidence="6">IBT 21917</strain>
    </source>
</reference>
<name>A0A9W9IRF3_9EURO</name>
<accession>A0A9W9IRF3</accession>
<feature type="transmembrane region" description="Helical" evidence="5">
    <location>
        <begin position="195"/>
        <end position="217"/>
    </location>
</feature>
<comment type="subcellular location">
    <subcellularLocation>
        <location evidence="1">Membrane</location>
        <topology evidence="1">Multi-pass membrane protein</topology>
    </subcellularLocation>
</comment>
<dbReference type="EMBL" id="JAPQKO010000001">
    <property type="protein sequence ID" value="KAJ5183320.1"/>
    <property type="molecule type" value="Genomic_DNA"/>
</dbReference>
<feature type="transmembrane region" description="Helical" evidence="5">
    <location>
        <begin position="114"/>
        <end position="138"/>
    </location>
</feature>
<keyword evidence="2 5" id="KW-0812">Transmembrane</keyword>
<keyword evidence="7" id="KW-1185">Reference proteome</keyword>
<comment type="caution">
    <text evidence="6">The sequence shown here is derived from an EMBL/GenBank/DDBJ whole genome shotgun (WGS) entry which is preliminary data.</text>
</comment>
<feature type="transmembrane region" description="Helical" evidence="5">
    <location>
        <begin position="150"/>
        <end position="174"/>
    </location>
</feature>
<dbReference type="AlphaFoldDB" id="A0A9W9IRF3"/>
<feature type="transmembrane region" description="Helical" evidence="5">
    <location>
        <begin position="77"/>
        <end position="102"/>
    </location>
</feature>
<dbReference type="OrthoDB" id="3358017at2759"/>
<feature type="transmembrane region" description="Helical" evidence="5">
    <location>
        <begin position="229"/>
        <end position="248"/>
    </location>
</feature>